<evidence type="ECO:0000313" key="2">
    <source>
        <dbReference type="EMBL" id="ESK65654.1"/>
    </source>
</evidence>
<dbReference type="STRING" id="592010.GCWU000182_001129"/>
<dbReference type="HOGENOM" id="CLU_2165402_0_0_9"/>
<dbReference type="EMBL" id="ACIN03000007">
    <property type="protein sequence ID" value="ESK65654.1"/>
    <property type="molecule type" value="Genomic_DNA"/>
</dbReference>
<keyword evidence="3" id="KW-1185">Reference proteome</keyword>
<feature type="compositionally biased region" description="Basic and acidic residues" evidence="1">
    <location>
        <begin position="7"/>
        <end position="27"/>
    </location>
</feature>
<organism evidence="2 3">
    <name type="scientific">Abiotrophia defectiva ATCC 49176</name>
    <dbReference type="NCBI Taxonomy" id="592010"/>
    <lineage>
        <taxon>Bacteria</taxon>
        <taxon>Bacillati</taxon>
        <taxon>Bacillota</taxon>
        <taxon>Bacilli</taxon>
        <taxon>Lactobacillales</taxon>
        <taxon>Aerococcaceae</taxon>
        <taxon>Abiotrophia</taxon>
    </lineage>
</organism>
<evidence type="ECO:0000313" key="3">
    <source>
        <dbReference type="Proteomes" id="UP000019050"/>
    </source>
</evidence>
<feature type="compositionally biased region" description="Basic and acidic residues" evidence="1">
    <location>
        <begin position="56"/>
        <end position="71"/>
    </location>
</feature>
<sequence>MAWKGFGAEDRKRAENRTRAQKSRELPGKGPKAGQKPGKGESQWPTPKSGPLAAWKRAETESKARKSHEPVVHFEEWTTSCLEWGGNWAKNRLSPYNCVKRKSQVISGTM</sequence>
<evidence type="ECO:0000256" key="1">
    <source>
        <dbReference type="SAM" id="MobiDB-lite"/>
    </source>
</evidence>
<comment type="caution">
    <text evidence="2">The sequence shown here is derived from an EMBL/GenBank/DDBJ whole genome shotgun (WGS) entry which is preliminary data.</text>
</comment>
<name>W1Q646_ABIDE</name>
<dbReference type="Proteomes" id="UP000019050">
    <property type="component" value="Unassembled WGS sequence"/>
</dbReference>
<accession>W1Q646</accession>
<proteinExistence type="predicted"/>
<dbReference type="AlphaFoldDB" id="W1Q646"/>
<feature type="region of interest" description="Disordered" evidence="1">
    <location>
        <begin position="1"/>
        <end position="71"/>
    </location>
</feature>
<gene>
    <name evidence="2" type="ORF">GCWU000182_001129</name>
</gene>
<protein>
    <submittedName>
        <fullName evidence="2">Uncharacterized protein</fullName>
    </submittedName>
</protein>
<reference evidence="2" key="1">
    <citation type="submission" date="2013-06" db="EMBL/GenBank/DDBJ databases">
        <authorList>
            <person name="Weinstock G."/>
            <person name="Sodergren E."/>
            <person name="Clifton S."/>
            <person name="Fulton L."/>
            <person name="Fulton B."/>
            <person name="Courtney L."/>
            <person name="Fronick C."/>
            <person name="Harrison M."/>
            <person name="Strong C."/>
            <person name="Farmer C."/>
            <person name="Delahaunty K."/>
            <person name="Markovic C."/>
            <person name="Hall O."/>
            <person name="Minx P."/>
            <person name="Tomlinson C."/>
            <person name="Mitreva M."/>
            <person name="Nelson J."/>
            <person name="Hou S."/>
            <person name="Wollam A."/>
            <person name="Pepin K.H."/>
            <person name="Johnson M."/>
            <person name="Bhonagiri V."/>
            <person name="Nash W.E."/>
            <person name="Warren W."/>
            <person name="Chinwalla A."/>
            <person name="Mardis E.R."/>
            <person name="Wilson R.K."/>
        </authorList>
    </citation>
    <scope>NUCLEOTIDE SEQUENCE [LARGE SCALE GENOMIC DNA]</scope>
    <source>
        <strain evidence="2">ATCC 49176</strain>
    </source>
</reference>